<protein>
    <submittedName>
        <fullName evidence="1">Uncharacterized protein</fullName>
    </submittedName>
</protein>
<proteinExistence type="predicted"/>
<dbReference type="EMBL" id="LR031876">
    <property type="protein sequence ID" value="VDD36683.1"/>
    <property type="molecule type" value="Genomic_DNA"/>
</dbReference>
<accession>A0A3P6DY36</accession>
<sequence length="45" mass="5390">MSFDPLQCGLLFIRFHYWVLSQQAFGVTSWSRTPHFTIFFSIDFD</sequence>
<evidence type="ECO:0000313" key="1">
    <source>
        <dbReference type="EMBL" id="VDD36683.1"/>
    </source>
</evidence>
<reference evidence="1" key="1">
    <citation type="submission" date="2018-11" db="EMBL/GenBank/DDBJ databases">
        <authorList>
            <consortium name="Genoscope - CEA"/>
            <person name="William W."/>
        </authorList>
    </citation>
    <scope>NUCLEOTIDE SEQUENCE</scope>
</reference>
<organism evidence="1">
    <name type="scientific">Brassica oleracea</name>
    <name type="common">Wild cabbage</name>
    <dbReference type="NCBI Taxonomy" id="3712"/>
    <lineage>
        <taxon>Eukaryota</taxon>
        <taxon>Viridiplantae</taxon>
        <taxon>Streptophyta</taxon>
        <taxon>Embryophyta</taxon>
        <taxon>Tracheophyta</taxon>
        <taxon>Spermatophyta</taxon>
        <taxon>Magnoliopsida</taxon>
        <taxon>eudicotyledons</taxon>
        <taxon>Gunneridae</taxon>
        <taxon>Pentapetalae</taxon>
        <taxon>rosids</taxon>
        <taxon>malvids</taxon>
        <taxon>Brassicales</taxon>
        <taxon>Brassicaceae</taxon>
        <taxon>Brassiceae</taxon>
        <taxon>Brassica</taxon>
    </lineage>
</organism>
<dbReference type="AlphaFoldDB" id="A0A3P6DY36"/>
<name>A0A3P6DY36_BRAOL</name>
<gene>
    <name evidence="1" type="ORF">BOLC7T42243H</name>
</gene>